<feature type="compositionally biased region" description="Basic and acidic residues" evidence="1">
    <location>
        <begin position="123"/>
        <end position="137"/>
    </location>
</feature>
<reference evidence="2 3" key="1">
    <citation type="journal article" date="2024" name="G3 (Bethesda)">
        <title>Genome assembly of Hibiscus sabdariffa L. provides insights into metabolisms of medicinal natural products.</title>
        <authorList>
            <person name="Kim T."/>
        </authorList>
    </citation>
    <scope>NUCLEOTIDE SEQUENCE [LARGE SCALE GENOMIC DNA]</scope>
    <source>
        <strain evidence="2">TK-2024</strain>
        <tissue evidence="2">Old leaves</tissue>
    </source>
</reference>
<comment type="caution">
    <text evidence="2">The sequence shown here is derived from an EMBL/GenBank/DDBJ whole genome shotgun (WGS) entry which is preliminary data.</text>
</comment>
<proteinExistence type="predicted"/>
<feature type="compositionally biased region" description="Low complexity" evidence="1">
    <location>
        <begin position="60"/>
        <end position="69"/>
    </location>
</feature>
<sequence length="155" mass="16499">MGRRRAQAGAERESPGAIGEVVNRAAEATGGHEAGRSWQSRGRPAQPAKSRHLGRKGDVAQNQQAQCQQKWLPAAQTNAAQGGDEAPRRGGTGPVVRPRTWAYRPCTSAMKPYAHHAPSHAQDAAREYEGVHGKVSEGIRLPPSGVNEGSKSQPN</sequence>
<organism evidence="2 3">
    <name type="scientific">Hibiscus sabdariffa</name>
    <name type="common">roselle</name>
    <dbReference type="NCBI Taxonomy" id="183260"/>
    <lineage>
        <taxon>Eukaryota</taxon>
        <taxon>Viridiplantae</taxon>
        <taxon>Streptophyta</taxon>
        <taxon>Embryophyta</taxon>
        <taxon>Tracheophyta</taxon>
        <taxon>Spermatophyta</taxon>
        <taxon>Magnoliopsida</taxon>
        <taxon>eudicotyledons</taxon>
        <taxon>Gunneridae</taxon>
        <taxon>Pentapetalae</taxon>
        <taxon>rosids</taxon>
        <taxon>malvids</taxon>
        <taxon>Malvales</taxon>
        <taxon>Malvaceae</taxon>
        <taxon>Malvoideae</taxon>
        <taxon>Hibiscus</taxon>
    </lineage>
</organism>
<gene>
    <name evidence="2" type="ORF">V6N12_028951</name>
</gene>
<dbReference type="EMBL" id="JBBPBM010000008">
    <property type="protein sequence ID" value="KAK8572911.1"/>
    <property type="molecule type" value="Genomic_DNA"/>
</dbReference>
<evidence type="ECO:0000313" key="3">
    <source>
        <dbReference type="Proteomes" id="UP001472677"/>
    </source>
</evidence>
<evidence type="ECO:0000313" key="2">
    <source>
        <dbReference type="EMBL" id="KAK8572911.1"/>
    </source>
</evidence>
<keyword evidence="3" id="KW-1185">Reference proteome</keyword>
<protein>
    <submittedName>
        <fullName evidence="2">Uncharacterized protein</fullName>
    </submittedName>
</protein>
<evidence type="ECO:0000256" key="1">
    <source>
        <dbReference type="SAM" id="MobiDB-lite"/>
    </source>
</evidence>
<feature type="region of interest" description="Disordered" evidence="1">
    <location>
        <begin position="113"/>
        <end position="155"/>
    </location>
</feature>
<name>A0ABR2F7B7_9ROSI</name>
<accession>A0ABR2F7B7</accession>
<dbReference type="Proteomes" id="UP001472677">
    <property type="component" value="Unassembled WGS sequence"/>
</dbReference>
<feature type="region of interest" description="Disordered" evidence="1">
    <location>
        <begin position="1"/>
        <end position="99"/>
    </location>
</feature>